<feature type="transmembrane region" description="Helical" evidence="1">
    <location>
        <begin position="210"/>
        <end position="230"/>
    </location>
</feature>
<evidence type="ECO:0000313" key="3">
    <source>
        <dbReference type="Proteomes" id="UP001179280"/>
    </source>
</evidence>
<evidence type="ECO:0000256" key="1">
    <source>
        <dbReference type="SAM" id="Phobius"/>
    </source>
</evidence>
<keyword evidence="1" id="KW-0812">Transmembrane</keyword>
<dbReference type="Pfam" id="PF11193">
    <property type="entry name" value="DUF2812"/>
    <property type="match status" value="1"/>
</dbReference>
<evidence type="ECO:0008006" key="4">
    <source>
        <dbReference type="Google" id="ProtNLM"/>
    </source>
</evidence>
<sequence>MSQTKYMMSSGLAFSEEKDLKKLRQHSLKGWHVQGFRPGGYSLQKGESTDYIYAYDYRLLATNEQDEYLELFTSSGWTPIASEAGIHLFQALPGTKPIHSDQESTVEKHESISRFMRALAYPVILLTIALWLGWLFAEGALQTGLFYGALALTPLALPLAWTVLTLAGNTAKAKGKSLYQFTTLMLPFALFLALIVLLTDNMASAIRMGASMLVCGAAFALIFSFSLSLFDKYKQKNG</sequence>
<dbReference type="RefSeq" id="WP_204464043.1">
    <property type="nucleotide sequence ID" value="NZ_JAFBCV010000001.1"/>
</dbReference>
<keyword evidence="3" id="KW-1185">Reference proteome</keyword>
<keyword evidence="1" id="KW-1133">Transmembrane helix</keyword>
<feature type="transmembrane region" description="Helical" evidence="1">
    <location>
        <begin position="143"/>
        <end position="166"/>
    </location>
</feature>
<organism evidence="2 3">
    <name type="scientific">Shouchella xiaoxiensis</name>
    <dbReference type="NCBI Taxonomy" id="766895"/>
    <lineage>
        <taxon>Bacteria</taxon>
        <taxon>Bacillati</taxon>
        <taxon>Bacillota</taxon>
        <taxon>Bacilli</taxon>
        <taxon>Bacillales</taxon>
        <taxon>Bacillaceae</taxon>
        <taxon>Shouchella</taxon>
    </lineage>
</organism>
<comment type="caution">
    <text evidence="2">The sequence shown here is derived from an EMBL/GenBank/DDBJ whole genome shotgun (WGS) entry which is preliminary data.</text>
</comment>
<feature type="transmembrane region" description="Helical" evidence="1">
    <location>
        <begin position="118"/>
        <end position="137"/>
    </location>
</feature>
<reference evidence="2" key="1">
    <citation type="submission" date="2021-01" db="EMBL/GenBank/DDBJ databases">
        <title>Genomic Encyclopedia of Type Strains, Phase IV (KMG-IV): sequencing the most valuable type-strain genomes for metagenomic binning, comparative biology and taxonomic classification.</title>
        <authorList>
            <person name="Goeker M."/>
        </authorList>
    </citation>
    <scope>NUCLEOTIDE SEQUENCE</scope>
    <source>
        <strain evidence="2">DSM 21943</strain>
    </source>
</reference>
<protein>
    <recommendedName>
        <fullName evidence="4">DUF2812 domain-containing protein</fullName>
    </recommendedName>
</protein>
<keyword evidence="1" id="KW-0472">Membrane</keyword>
<gene>
    <name evidence="2" type="ORF">JOC54_000410</name>
</gene>
<accession>A0ABS2SNS6</accession>
<dbReference type="EMBL" id="JAFBCV010000001">
    <property type="protein sequence ID" value="MBM7837179.1"/>
    <property type="molecule type" value="Genomic_DNA"/>
</dbReference>
<proteinExistence type="predicted"/>
<name>A0ABS2SNS6_9BACI</name>
<dbReference type="Proteomes" id="UP001179280">
    <property type="component" value="Unassembled WGS sequence"/>
</dbReference>
<dbReference type="InterPro" id="IPR021359">
    <property type="entry name" value="DUF2812"/>
</dbReference>
<evidence type="ECO:0000313" key="2">
    <source>
        <dbReference type="EMBL" id="MBM7837179.1"/>
    </source>
</evidence>
<feature type="transmembrane region" description="Helical" evidence="1">
    <location>
        <begin position="178"/>
        <end position="198"/>
    </location>
</feature>